<reference evidence="12 13" key="1">
    <citation type="journal article" date="2018" name="Evol. Lett.">
        <title>Horizontal gene cluster transfer increased hallucinogenic mushroom diversity.</title>
        <authorList>
            <person name="Reynolds H.T."/>
            <person name="Vijayakumar V."/>
            <person name="Gluck-Thaler E."/>
            <person name="Korotkin H.B."/>
            <person name="Matheny P.B."/>
            <person name="Slot J.C."/>
        </authorList>
    </citation>
    <scope>NUCLEOTIDE SEQUENCE [LARGE SCALE GENOMIC DNA]</scope>
    <source>
        <strain evidence="12 13">2631</strain>
    </source>
</reference>
<protein>
    <recommendedName>
        <fullName evidence="8">3'-5' exonuclease</fullName>
    </recommendedName>
    <alternativeName>
        <fullName evidence="9">Werner Syndrome-like exonuclease</fullName>
    </alternativeName>
</protein>
<evidence type="ECO:0000256" key="3">
    <source>
        <dbReference type="ARBA" id="ARBA00022723"/>
    </source>
</evidence>
<evidence type="ECO:0000256" key="8">
    <source>
        <dbReference type="ARBA" id="ARBA00040531"/>
    </source>
</evidence>
<name>A0A409XI27_PSICY</name>
<comment type="caution">
    <text evidence="12">The sequence shown here is derived from an EMBL/GenBank/DDBJ whole genome shotgun (WGS) entry which is preliminary data.</text>
</comment>
<dbReference type="InterPro" id="IPR002562">
    <property type="entry name" value="3'-5'_exonuclease_dom"/>
</dbReference>
<organism evidence="12 13">
    <name type="scientific">Psilocybe cyanescens</name>
    <dbReference type="NCBI Taxonomy" id="93625"/>
    <lineage>
        <taxon>Eukaryota</taxon>
        <taxon>Fungi</taxon>
        <taxon>Dikarya</taxon>
        <taxon>Basidiomycota</taxon>
        <taxon>Agaricomycotina</taxon>
        <taxon>Agaricomycetes</taxon>
        <taxon>Agaricomycetidae</taxon>
        <taxon>Agaricales</taxon>
        <taxon>Agaricineae</taxon>
        <taxon>Strophariaceae</taxon>
        <taxon>Psilocybe</taxon>
    </lineage>
</organism>
<dbReference type="AlphaFoldDB" id="A0A409XI27"/>
<evidence type="ECO:0000256" key="5">
    <source>
        <dbReference type="ARBA" id="ARBA00022839"/>
    </source>
</evidence>
<feature type="compositionally biased region" description="Polar residues" evidence="10">
    <location>
        <begin position="393"/>
        <end position="402"/>
    </location>
</feature>
<evidence type="ECO:0000256" key="6">
    <source>
        <dbReference type="ARBA" id="ARBA00022842"/>
    </source>
</evidence>
<dbReference type="EMBL" id="NHYD01001635">
    <property type="protein sequence ID" value="PPQ90406.1"/>
    <property type="molecule type" value="Genomic_DNA"/>
</dbReference>
<keyword evidence="3" id="KW-0479">Metal-binding</keyword>
<dbReference type="InParanoid" id="A0A409XI27"/>
<dbReference type="GO" id="GO:0046872">
    <property type="term" value="F:metal ion binding"/>
    <property type="evidence" value="ECO:0007669"/>
    <property type="project" value="UniProtKB-KW"/>
</dbReference>
<evidence type="ECO:0000256" key="10">
    <source>
        <dbReference type="SAM" id="MobiDB-lite"/>
    </source>
</evidence>
<feature type="region of interest" description="Disordered" evidence="10">
    <location>
        <begin position="339"/>
        <end position="448"/>
    </location>
</feature>
<accession>A0A409XI27</accession>
<evidence type="ECO:0000313" key="13">
    <source>
        <dbReference type="Proteomes" id="UP000283269"/>
    </source>
</evidence>
<dbReference type="Gene3D" id="3.30.420.10">
    <property type="entry name" value="Ribonuclease H-like superfamily/Ribonuclease H"/>
    <property type="match status" value="2"/>
</dbReference>
<feature type="compositionally biased region" description="Basic residues" evidence="10">
    <location>
        <begin position="295"/>
        <end position="304"/>
    </location>
</feature>
<sequence length="448" mass="50439">MSNPPPPAPSPTLLYSWSEYNPNIRLLYIRSHQQANLELAKLGSGPQVLGFDLEWKPTYRKGATENPVALVQLSNHDTIFLLQITAMKEFPSKLAEILANPLVVKAGVAIQSQIALISGLLNAQEGFLFSDDVKKVYHDCHVPVYNCVDLSLLARTVDNARWKGKYNNPLGLARLIESYEFRLLPKGKTTRSNWEAILDDRQLEYASNDAHAGYILYKKLEGMIPLLQDPPESVWYSFNLVSGRLLNSDGFSWHAHNPNYDPGPPPPRVPREPRSADNQDAESHNKVENRDSSKSYHKRDHSHPHPSSGREVERRPRNGLLSHPYGAAYQGQAQNEERFSNGSDQYQTNRSRAHHQYHSTPQTSHMPLRTAHNQHSGVFSTGSSAQFHDDATRNSGLPSNNRGRNDGTRLGPNSGDRSFSQSNPNRFRNGYRNYRRPDYSPGEDASNS</sequence>
<dbReference type="GO" id="GO:0005634">
    <property type="term" value="C:nucleus"/>
    <property type="evidence" value="ECO:0007669"/>
    <property type="project" value="UniProtKB-SubCell"/>
</dbReference>
<dbReference type="CDD" id="cd06141">
    <property type="entry name" value="WRN_exo"/>
    <property type="match status" value="1"/>
</dbReference>
<evidence type="ECO:0000259" key="11">
    <source>
        <dbReference type="SMART" id="SM00474"/>
    </source>
</evidence>
<keyword evidence="7" id="KW-0539">Nucleus</keyword>
<feature type="compositionally biased region" description="Polar residues" evidence="10">
    <location>
        <begin position="340"/>
        <end position="350"/>
    </location>
</feature>
<evidence type="ECO:0000256" key="7">
    <source>
        <dbReference type="ARBA" id="ARBA00023242"/>
    </source>
</evidence>
<comment type="subcellular location">
    <subcellularLocation>
        <location evidence="1">Nucleus</location>
    </subcellularLocation>
</comment>
<evidence type="ECO:0000256" key="4">
    <source>
        <dbReference type="ARBA" id="ARBA00022801"/>
    </source>
</evidence>
<dbReference type="GO" id="GO:0006139">
    <property type="term" value="P:nucleobase-containing compound metabolic process"/>
    <property type="evidence" value="ECO:0007669"/>
    <property type="project" value="InterPro"/>
</dbReference>
<keyword evidence="5" id="KW-0269">Exonuclease</keyword>
<feature type="region of interest" description="Disordered" evidence="10">
    <location>
        <begin position="256"/>
        <end position="324"/>
    </location>
</feature>
<dbReference type="SMART" id="SM00474">
    <property type="entry name" value="35EXOc"/>
    <property type="match status" value="1"/>
</dbReference>
<dbReference type="GO" id="GO:0008408">
    <property type="term" value="F:3'-5' exonuclease activity"/>
    <property type="evidence" value="ECO:0007669"/>
    <property type="project" value="InterPro"/>
</dbReference>
<keyword evidence="13" id="KW-1185">Reference proteome</keyword>
<evidence type="ECO:0000256" key="2">
    <source>
        <dbReference type="ARBA" id="ARBA00022722"/>
    </source>
</evidence>
<keyword evidence="6" id="KW-0460">Magnesium</keyword>
<dbReference type="PANTHER" id="PTHR13620">
    <property type="entry name" value="3-5 EXONUCLEASE"/>
    <property type="match status" value="1"/>
</dbReference>
<dbReference type="InterPro" id="IPR012337">
    <property type="entry name" value="RNaseH-like_sf"/>
</dbReference>
<dbReference type="SUPFAM" id="SSF53098">
    <property type="entry name" value="Ribonuclease H-like"/>
    <property type="match status" value="1"/>
</dbReference>
<evidence type="ECO:0000256" key="1">
    <source>
        <dbReference type="ARBA" id="ARBA00004123"/>
    </source>
</evidence>
<dbReference type="InterPro" id="IPR036397">
    <property type="entry name" value="RNaseH_sf"/>
</dbReference>
<evidence type="ECO:0000313" key="12">
    <source>
        <dbReference type="EMBL" id="PPQ90406.1"/>
    </source>
</evidence>
<keyword evidence="4" id="KW-0378">Hydrolase</keyword>
<proteinExistence type="predicted"/>
<dbReference type="Proteomes" id="UP000283269">
    <property type="component" value="Unassembled WGS sequence"/>
</dbReference>
<gene>
    <name evidence="12" type="ORF">CVT25_014924</name>
</gene>
<dbReference type="Pfam" id="PF01612">
    <property type="entry name" value="DNA_pol_A_exo1"/>
    <property type="match status" value="1"/>
</dbReference>
<feature type="compositionally biased region" description="Basic and acidic residues" evidence="10">
    <location>
        <begin position="269"/>
        <end position="294"/>
    </location>
</feature>
<dbReference type="PANTHER" id="PTHR13620:SF109">
    <property type="entry name" value="3'-5' EXONUCLEASE"/>
    <property type="match status" value="1"/>
</dbReference>
<dbReference type="OrthoDB" id="1920326at2759"/>
<keyword evidence="2" id="KW-0540">Nuclease</keyword>
<dbReference type="InterPro" id="IPR051132">
    <property type="entry name" value="3-5_Exonuclease_domain"/>
</dbReference>
<evidence type="ECO:0000256" key="9">
    <source>
        <dbReference type="ARBA" id="ARBA00042761"/>
    </source>
</evidence>
<feature type="compositionally biased region" description="Polar residues" evidence="10">
    <location>
        <begin position="358"/>
        <end position="386"/>
    </location>
</feature>
<feature type="compositionally biased region" description="Low complexity" evidence="10">
    <location>
        <begin position="423"/>
        <end position="432"/>
    </location>
</feature>
<dbReference type="GO" id="GO:0003676">
    <property type="term" value="F:nucleic acid binding"/>
    <property type="evidence" value="ECO:0007669"/>
    <property type="project" value="InterPro"/>
</dbReference>
<dbReference type="STRING" id="93625.A0A409XI27"/>
<feature type="domain" description="3'-5' exonuclease" evidence="11">
    <location>
        <begin position="24"/>
        <end position="225"/>
    </location>
</feature>